<dbReference type="RefSeq" id="XP_059604451.1">
    <property type="nucleotide sequence ID" value="XM_059750880.1"/>
</dbReference>
<evidence type="ECO:0000313" key="2">
    <source>
        <dbReference type="RefSeq" id="XP_059604451.1"/>
    </source>
</evidence>
<accession>A0AAJ8BXQ5</accession>
<reference evidence="2" key="1">
    <citation type="submission" date="2025-02" db="EMBL/GenBank/DDBJ databases">
        <authorList>
            <consortium name="NCBI Genome Project"/>
        </authorList>
    </citation>
    <scope>NUCLEOTIDE SEQUENCE</scope>
</reference>
<feature type="compositionally biased region" description="Basic and acidic residues" evidence="1">
    <location>
        <begin position="85"/>
        <end position="99"/>
    </location>
</feature>
<feature type="region of interest" description="Disordered" evidence="1">
    <location>
        <begin position="79"/>
        <end position="99"/>
    </location>
</feature>
<protein>
    <submittedName>
        <fullName evidence="2">Uncharacterized protein</fullName>
    </submittedName>
</protein>
<reference evidence="2" key="2">
    <citation type="submission" date="2025-08" db="UniProtKB">
        <authorList>
            <consortium name="RefSeq"/>
        </authorList>
    </citation>
    <scope>IDENTIFICATION</scope>
</reference>
<dbReference type="KEGG" id="ang:An12g05040"/>
<dbReference type="VEuPathDB" id="FungiDB:An12g05040"/>
<dbReference type="GeneID" id="84592566"/>
<feature type="region of interest" description="Disordered" evidence="1">
    <location>
        <begin position="1"/>
        <end position="60"/>
    </location>
</feature>
<feature type="compositionally biased region" description="Polar residues" evidence="1">
    <location>
        <begin position="8"/>
        <end position="23"/>
    </location>
</feature>
<sequence>MNADEKTTTSVLPSGPTPSQNASILRRIAPNGWTRQPPTLRSVHHTPSPRLVSRPRGYDDPQVDYMLRKSLWMIQNLYRSNPSNAEEKQSSRESMDRSV</sequence>
<name>A0AAJ8BXQ5_ASPNG</name>
<proteinExistence type="predicted"/>
<evidence type="ECO:0000256" key="1">
    <source>
        <dbReference type="SAM" id="MobiDB-lite"/>
    </source>
</evidence>
<dbReference type="AlphaFoldDB" id="A0AAJ8BXQ5"/>
<organism evidence="2">
    <name type="scientific">Aspergillus niger</name>
    <dbReference type="NCBI Taxonomy" id="5061"/>
    <lineage>
        <taxon>Eukaryota</taxon>
        <taxon>Fungi</taxon>
        <taxon>Dikarya</taxon>
        <taxon>Ascomycota</taxon>
        <taxon>Pezizomycotina</taxon>
        <taxon>Eurotiomycetes</taxon>
        <taxon>Eurotiomycetidae</taxon>
        <taxon>Eurotiales</taxon>
        <taxon>Aspergillaceae</taxon>
        <taxon>Aspergillus</taxon>
        <taxon>Aspergillus subgen. Circumdati</taxon>
    </lineage>
</organism>
<gene>
    <name evidence="2" type="ORF">An12g05040</name>
</gene>